<dbReference type="InterPro" id="IPR017853">
    <property type="entry name" value="GH"/>
</dbReference>
<dbReference type="Proteomes" id="UP000582659">
    <property type="component" value="Unassembled WGS sequence"/>
</dbReference>
<dbReference type="GO" id="GO:0005975">
    <property type="term" value="P:carbohydrate metabolic process"/>
    <property type="evidence" value="ECO:0007669"/>
    <property type="project" value="InterPro"/>
</dbReference>
<keyword evidence="4" id="KW-0378">Hydrolase</keyword>
<dbReference type="Pfam" id="PF00728">
    <property type="entry name" value="Glyco_hydro_20"/>
    <property type="match status" value="1"/>
</dbReference>
<evidence type="ECO:0000256" key="3">
    <source>
        <dbReference type="ARBA" id="ARBA00012663"/>
    </source>
</evidence>
<gene>
    <name evidence="6" type="ORF">BXYJ_LOCUS1126</name>
</gene>
<dbReference type="OrthoDB" id="10023921at2759"/>
<dbReference type="EC" id="3.2.1.52" evidence="3"/>
<comment type="similarity">
    <text evidence="2">Belongs to the glycosyl hydrolase 20 family.</text>
</comment>
<evidence type="ECO:0000256" key="2">
    <source>
        <dbReference type="ARBA" id="ARBA00006285"/>
    </source>
</evidence>
<accession>A0A7I8XC49</accession>
<name>A0A7I8XC49_BURXY</name>
<evidence type="ECO:0000256" key="1">
    <source>
        <dbReference type="ARBA" id="ARBA00001231"/>
    </source>
</evidence>
<comment type="caution">
    <text evidence="6">The sequence shown here is derived from an EMBL/GenBank/DDBJ whole genome shotgun (WGS) entry which is preliminary data.</text>
</comment>
<keyword evidence="7" id="KW-1185">Reference proteome</keyword>
<feature type="domain" description="Glycoside hydrolase family 20 catalytic" evidence="5">
    <location>
        <begin position="102"/>
        <end position="246"/>
    </location>
</feature>
<dbReference type="InterPro" id="IPR015883">
    <property type="entry name" value="Glyco_hydro_20_cat"/>
</dbReference>
<sequence length="499" mass="56572">MKPRPSETKTFTVNSKLLCTFLIGVFLVSAITLTSFINEQSLAIRGKGGRMKTIVHLDLKGAPPKLSYLSQFFKLLSNLEVDGVLVEYEDMFPYSGDLAVTSAPNHYSVDDIHKLNSLAQENGLEVIPLVQTFGHLEFVLKLDQFKYLRENPTANNTICPSEPKSLELINDMIRQIRELHPNSSTIHLGADEAYHVAEDQRCKEALHQRFNESVDELKLSHISNVANLGKKNGFSRILVWNDMFGSVPGDLLANYSLGELVEPVVWGYAVDVTVPGYFPEHMLREYSKVFSSIIFGSAFKGANGIDQTFSEIQRYMANLGSYHQLQRLNPNYLANRVDTVILTGWQRFWHGSPLCELLPVGIPSLIHELVYIKEWDDATPRIDRKLINTVLKCKKTPPSGPVEYHGNIFHPPIEWNFLDCDFPGIKIYKLVEKLRFVRWKAALSAPGDEDLKRELLALKNEFQESLSEVFFDDAVQEFINQNLEPLLNPPTQPPLVTQL</sequence>
<organism evidence="6 7">
    <name type="scientific">Bursaphelenchus xylophilus</name>
    <name type="common">Pinewood nematode worm</name>
    <name type="synonym">Aphelenchoides xylophilus</name>
    <dbReference type="NCBI Taxonomy" id="6326"/>
    <lineage>
        <taxon>Eukaryota</taxon>
        <taxon>Metazoa</taxon>
        <taxon>Ecdysozoa</taxon>
        <taxon>Nematoda</taxon>
        <taxon>Chromadorea</taxon>
        <taxon>Rhabditida</taxon>
        <taxon>Tylenchina</taxon>
        <taxon>Tylenchomorpha</taxon>
        <taxon>Aphelenchoidea</taxon>
        <taxon>Aphelenchoididae</taxon>
        <taxon>Bursaphelenchus</taxon>
    </lineage>
</organism>
<dbReference type="PANTHER" id="PTHR21040:SF12">
    <property type="entry name" value="BETA-N-ACETYLHEXOSAMINIDASE"/>
    <property type="match status" value="1"/>
</dbReference>
<evidence type="ECO:0000313" key="6">
    <source>
        <dbReference type="EMBL" id="CAD5208890.1"/>
    </source>
</evidence>
<dbReference type="Proteomes" id="UP000659654">
    <property type="component" value="Unassembled WGS sequence"/>
</dbReference>
<evidence type="ECO:0000313" key="7">
    <source>
        <dbReference type="Proteomes" id="UP000659654"/>
    </source>
</evidence>
<protein>
    <recommendedName>
        <fullName evidence="3">beta-N-acetylhexosaminidase</fullName>
        <ecNumber evidence="3">3.2.1.52</ecNumber>
    </recommendedName>
</protein>
<dbReference type="AlphaFoldDB" id="A0A7I8XC49"/>
<dbReference type="Gene3D" id="3.20.20.80">
    <property type="entry name" value="Glycosidases"/>
    <property type="match status" value="1"/>
</dbReference>
<comment type="catalytic activity">
    <reaction evidence="1">
        <text>Hydrolysis of terminal non-reducing N-acetyl-D-hexosamine residues in N-acetyl-beta-D-hexosaminides.</text>
        <dbReference type="EC" id="3.2.1.52"/>
    </reaction>
</comment>
<dbReference type="InterPro" id="IPR038901">
    <property type="entry name" value="HEXDC-like"/>
</dbReference>
<dbReference type="GO" id="GO:0004563">
    <property type="term" value="F:beta-N-acetylhexosaminidase activity"/>
    <property type="evidence" value="ECO:0007669"/>
    <property type="project" value="UniProtKB-EC"/>
</dbReference>
<dbReference type="CDD" id="cd06565">
    <property type="entry name" value="GH20_GcnA-like"/>
    <property type="match status" value="1"/>
</dbReference>
<evidence type="ECO:0000259" key="5">
    <source>
        <dbReference type="Pfam" id="PF00728"/>
    </source>
</evidence>
<proteinExistence type="inferred from homology"/>
<evidence type="ECO:0000256" key="4">
    <source>
        <dbReference type="ARBA" id="ARBA00022801"/>
    </source>
</evidence>
<dbReference type="SUPFAM" id="SSF51445">
    <property type="entry name" value="(Trans)glycosidases"/>
    <property type="match status" value="1"/>
</dbReference>
<reference evidence="6" key="1">
    <citation type="submission" date="2020-09" db="EMBL/GenBank/DDBJ databases">
        <authorList>
            <person name="Kikuchi T."/>
        </authorList>
    </citation>
    <scope>NUCLEOTIDE SEQUENCE</scope>
    <source>
        <strain evidence="6">Ka4C1</strain>
    </source>
</reference>
<dbReference type="SMR" id="A0A7I8XC49"/>
<dbReference type="PANTHER" id="PTHR21040">
    <property type="entry name" value="BCDNA.GH04120"/>
    <property type="match status" value="1"/>
</dbReference>
<dbReference type="EMBL" id="CAJFCV020000001">
    <property type="protein sequence ID" value="CAG9083258.1"/>
    <property type="molecule type" value="Genomic_DNA"/>
</dbReference>
<dbReference type="EMBL" id="CAJFDI010000001">
    <property type="protein sequence ID" value="CAD5208890.1"/>
    <property type="molecule type" value="Genomic_DNA"/>
</dbReference>